<evidence type="ECO:0000313" key="10">
    <source>
        <dbReference type="EMBL" id="RXK14289.1"/>
    </source>
</evidence>
<keyword evidence="7 8" id="KW-0694">RNA-binding</keyword>
<dbReference type="RefSeq" id="WP_129060400.1">
    <property type="nucleotide sequence ID" value="NZ_NXIE01000001.1"/>
</dbReference>
<dbReference type="Gene3D" id="3.30.1370.10">
    <property type="entry name" value="K Homology domain, type 1"/>
    <property type="match status" value="1"/>
</dbReference>
<dbReference type="HAMAP" id="MF_01595">
    <property type="entry name" value="PNPase"/>
    <property type="match status" value="1"/>
</dbReference>
<dbReference type="InterPro" id="IPR015848">
    <property type="entry name" value="PNPase_PH_RNA-bd_bac/org-type"/>
</dbReference>
<evidence type="ECO:0000256" key="5">
    <source>
        <dbReference type="ARBA" id="ARBA00022723"/>
    </source>
</evidence>
<dbReference type="CDD" id="cd11364">
    <property type="entry name" value="RNase_PH_PNPase_2"/>
    <property type="match status" value="1"/>
</dbReference>
<dbReference type="GO" id="GO:0004654">
    <property type="term" value="F:polyribonucleotide nucleotidyltransferase activity"/>
    <property type="evidence" value="ECO:0007669"/>
    <property type="project" value="UniProtKB-UniRule"/>
</dbReference>
<dbReference type="SUPFAM" id="SSF54791">
    <property type="entry name" value="Eukaryotic type KH-domain (KH-domain type I)"/>
    <property type="match status" value="1"/>
</dbReference>
<dbReference type="Pfam" id="PF03725">
    <property type="entry name" value="RNase_PH_C"/>
    <property type="match status" value="1"/>
</dbReference>
<dbReference type="InterPro" id="IPR036612">
    <property type="entry name" value="KH_dom_type_1_sf"/>
</dbReference>
<name>A0A4Q1B6Q6_9BACT</name>
<dbReference type="InterPro" id="IPR036345">
    <property type="entry name" value="ExoRNase_PH_dom2_sf"/>
</dbReference>
<dbReference type="Pfam" id="PF00575">
    <property type="entry name" value="S1"/>
    <property type="match status" value="1"/>
</dbReference>
<dbReference type="PIRSF" id="PIRSF005499">
    <property type="entry name" value="PNPase"/>
    <property type="match status" value="1"/>
</dbReference>
<evidence type="ECO:0000256" key="7">
    <source>
        <dbReference type="ARBA" id="ARBA00022884"/>
    </source>
</evidence>
<dbReference type="Pfam" id="PF01138">
    <property type="entry name" value="RNase_PH"/>
    <property type="match status" value="2"/>
</dbReference>
<evidence type="ECO:0000256" key="8">
    <source>
        <dbReference type="HAMAP-Rule" id="MF_01595"/>
    </source>
</evidence>
<keyword evidence="11" id="KW-1185">Reference proteome</keyword>
<comment type="catalytic activity">
    <reaction evidence="8">
        <text>RNA(n+1) + phosphate = RNA(n) + a ribonucleoside 5'-diphosphate</text>
        <dbReference type="Rhea" id="RHEA:22096"/>
        <dbReference type="Rhea" id="RHEA-COMP:14527"/>
        <dbReference type="Rhea" id="RHEA-COMP:17342"/>
        <dbReference type="ChEBI" id="CHEBI:43474"/>
        <dbReference type="ChEBI" id="CHEBI:57930"/>
        <dbReference type="ChEBI" id="CHEBI:140395"/>
        <dbReference type="EC" id="2.7.7.8"/>
    </reaction>
</comment>
<dbReference type="AlphaFoldDB" id="A0A4Q1B6Q6"/>
<dbReference type="InterPro" id="IPR004087">
    <property type="entry name" value="KH_dom"/>
</dbReference>
<dbReference type="InterPro" id="IPR027408">
    <property type="entry name" value="PNPase/RNase_PH_dom_sf"/>
</dbReference>
<dbReference type="FunFam" id="3.30.230.70:FF:000026">
    <property type="entry name" value="Polyribonucleotide nucleotidyltransferase"/>
    <property type="match status" value="1"/>
</dbReference>
<dbReference type="Proteomes" id="UP000289718">
    <property type="component" value="Unassembled WGS sequence"/>
</dbReference>
<dbReference type="FunFam" id="3.30.230.70:FF:000029">
    <property type="entry name" value="Polyribonucleotide nucleotidyltransferase"/>
    <property type="match status" value="1"/>
</dbReference>
<dbReference type="InterPro" id="IPR003029">
    <property type="entry name" value="S1_domain"/>
</dbReference>
<keyword evidence="4 8" id="KW-0548">Nucleotidyltransferase</keyword>
<dbReference type="PANTHER" id="PTHR11252">
    <property type="entry name" value="POLYRIBONUCLEOTIDE NUCLEOTIDYLTRANSFERASE"/>
    <property type="match status" value="1"/>
</dbReference>
<dbReference type="InterPro" id="IPR001247">
    <property type="entry name" value="ExoRNase_PH_dom1"/>
</dbReference>
<sequence length="726" mass="79733">MSTVCEFELNQKQEFFEFNKVAKQSNGSVLAKLGNAVVLATVVSEFDNPVDEDFTPLTVQYVEKTYAAAKLPGGFIKREAKPSEFETLTSRVIDRSLRPLFPKGYVYPTTITVIVLSADKDVDLQVLALNAASAALYTSNLPIKKSVAGVRVGKIEGEYVINPTNEQLEESTLDLYVAGSKEELLMIEMKAISSEEMVEVDIEAFTKVHQTNEMNEDNLVEAISVAQNALKEANETYEKGFESVCKEIKNVELIEFTIEESIINYVRDNYLENIKQAIKKLAKSERATELKEVAKLISQDNYCLENEIEFSTIYEAVSIVKREAVRQMIVNDKVRADGRGLKDVRPISIDTNILPSAHSSCLFTRGETQALVVGTLASAKDGQMFETLTEKSTSTENFMVHYNFPGFSVGEAKPMFGVGRRELGHGNLAKKALESTIDKDYGETVRLVSEILESNGSSSMATVCGGSLALKAAGVPVSNLVAGVAMGMVVEGDNYSVLTDIMGLEDHDGDMDFKVAGTKDGITALQMDIKLGGIELSVLKEALLQAKEGREHILGLMEEASSEIVPSEALPLVEQFAIDPSKIMVVIGKAGSTIKEIIEKFSVSIDLDRDSGNVKVSGENKQNVLDACEHIKTISNNASSRKENKKDIDFEKLYKVDDVLVGKVVRIADFGAFVELPKGGEGLLHISKISKERVNKVEDVLNVNDEVKIKVLKVRKDRIELASNEF</sequence>
<dbReference type="NCBIfam" id="NF008805">
    <property type="entry name" value="PRK11824.1"/>
    <property type="match status" value="1"/>
</dbReference>
<feature type="binding site" evidence="8">
    <location>
        <position position="512"/>
    </location>
    <ligand>
        <name>Mg(2+)</name>
        <dbReference type="ChEBI" id="CHEBI:18420"/>
    </ligand>
</feature>
<protein>
    <recommendedName>
        <fullName evidence="8">Polyribonucleotide nucleotidyltransferase</fullName>
        <ecNumber evidence="8">2.7.7.8</ecNumber>
    </recommendedName>
    <alternativeName>
        <fullName evidence="8">Polynucleotide phosphorylase</fullName>
        <shortName evidence="8">PNPase</shortName>
    </alternativeName>
</protein>
<organism evidence="10 11">
    <name type="scientific">Halarcobacter mediterraneus</name>
    <dbReference type="NCBI Taxonomy" id="2023153"/>
    <lineage>
        <taxon>Bacteria</taxon>
        <taxon>Pseudomonadati</taxon>
        <taxon>Campylobacterota</taxon>
        <taxon>Epsilonproteobacteria</taxon>
        <taxon>Campylobacterales</taxon>
        <taxon>Arcobacteraceae</taxon>
        <taxon>Halarcobacter</taxon>
    </lineage>
</organism>
<dbReference type="Pfam" id="PF00013">
    <property type="entry name" value="KH_1"/>
    <property type="match status" value="1"/>
</dbReference>
<dbReference type="NCBIfam" id="TIGR03591">
    <property type="entry name" value="polynuc_phos"/>
    <property type="match status" value="1"/>
</dbReference>
<feature type="domain" description="S1 motif" evidence="9">
    <location>
        <begin position="657"/>
        <end position="724"/>
    </location>
</feature>
<dbReference type="InterPro" id="IPR004088">
    <property type="entry name" value="KH_dom_type_1"/>
</dbReference>
<keyword evidence="5 8" id="KW-0479">Metal-binding</keyword>
<dbReference type="PANTHER" id="PTHR11252:SF0">
    <property type="entry name" value="POLYRIBONUCLEOTIDE NUCLEOTIDYLTRANSFERASE 1, MITOCHONDRIAL"/>
    <property type="match status" value="1"/>
</dbReference>
<dbReference type="SMART" id="SM00316">
    <property type="entry name" value="S1"/>
    <property type="match status" value="1"/>
</dbReference>
<dbReference type="InterPro" id="IPR012340">
    <property type="entry name" value="NA-bd_OB-fold"/>
</dbReference>
<comment type="subcellular location">
    <subcellularLocation>
        <location evidence="8">Cytoplasm</location>
    </subcellularLocation>
</comment>
<dbReference type="GO" id="GO:0000175">
    <property type="term" value="F:3'-5'-RNA exonuclease activity"/>
    <property type="evidence" value="ECO:0007669"/>
    <property type="project" value="TreeGrafter"/>
</dbReference>
<feature type="binding site" evidence="8">
    <location>
        <position position="506"/>
    </location>
    <ligand>
        <name>Mg(2+)</name>
        <dbReference type="ChEBI" id="CHEBI:18420"/>
    </ligand>
</feature>
<dbReference type="CDD" id="cd02393">
    <property type="entry name" value="KH-I_PNPase"/>
    <property type="match status" value="1"/>
</dbReference>
<comment type="function">
    <text evidence="8">Involved in mRNA degradation. Catalyzes the phosphorolysis of single-stranded polyribonucleotides processively in the 3'- to 5'-direction.</text>
</comment>
<dbReference type="GO" id="GO:0003723">
    <property type="term" value="F:RNA binding"/>
    <property type="evidence" value="ECO:0007669"/>
    <property type="project" value="UniProtKB-UniRule"/>
</dbReference>
<accession>A0A4Q1B6Q6</accession>
<dbReference type="Gene3D" id="3.30.230.70">
    <property type="entry name" value="GHMP Kinase, N-terminal domain"/>
    <property type="match status" value="2"/>
</dbReference>
<reference evidence="10 11" key="1">
    <citation type="submission" date="2017-09" db="EMBL/GenBank/DDBJ databases">
        <title>Genomics of the genus Arcobacter.</title>
        <authorList>
            <person name="Perez-Cataluna A."/>
            <person name="Figueras M.J."/>
            <person name="Salas-Masso N."/>
        </authorList>
    </citation>
    <scope>NUCLEOTIDE SEQUENCE [LARGE SCALE GENOMIC DNA]</scope>
    <source>
        <strain evidence="10 11">F156-34</strain>
    </source>
</reference>
<dbReference type="PROSITE" id="PS50084">
    <property type="entry name" value="KH_TYPE_1"/>
    <property type="match status" value="1"/>
</dbReference>
<evidence type="ECO:0000313" key="11">
    <source>
        <dbReference type="Proteomes" id="UP000289718"/>
    </source>
</evidence>
<dbReference type="FunFam" id="3.30.1370.10:FF:000001">
    <property type="entry name" value="Polyribonucleotide nucleotidyltransferase"/>
    <property type="match status" value="1"/>
</dbReference>
<keyword evidence="3 8" id="KW-0808">Transferase</keyword>
<evidence type="ECO:0000256" key="3">
    <source>
        <dbReference type="ARBA" id="ARBA00022679"/>
    </source>
</evidence>
<comment type="similarity">
    <text evidence="1 8">Belongs to the polyribonucleotide nucleotidyltransferase family.</text>
</comment>
<evidence type="ECO:0000259" key="9">
    <source>
        <dbReference type="PROSITE" id="PS50126"/>
    </source>
</evidence>
<dbReference type="EC" id="2.7.7.8" evidence="8"/>
<dbReference type="SUPFAM" id="SSF55666">
    <property type="entry name" value="Ribonuclease PH domain 2-like"/>
    <property type="match status" value="2"/>
</dbReference>
<gene>
    <name evidence="8" type="primary">pnp</name>
    <name evidence="10" type="ORF">CP965_02230</name>
</gene>
<evidence type="ECO:0000256" key="1">
    <source>
        <dbReference type="ARBA" id="ARBA00007404"/>
    </source>
</evidence>
<dbReference type="SUPFAM" id="SSF50249">
    <property type="entry name" value="Nucleic acid-binding proteins"/>
    <property type="match status" value="1"/>
</dbReference>
<dbReference type="GO" id="GO:0006396">
    <property type="term" value="P:RNA processing"/>
    <property type="evidence" value="ECO:0007669"/>
    <property type="project" value="InterPro"/>
</dbReference>
<comment type="cofactor">
    <cofactor evidence="8">
        <name>Mg(2+)</name>
        <dbReference type="ChEBI" id="CHEBI:18420"/>
    </cofactor>
</comment>
<evidence type="ECO:0000256" key="2">
    <source>
        <dbReference type="ARBA" id="ARBA00022490"/>
    </source>
</evidence>
<dbReference type="GO" id="GO:0005829">
    <property type="term" value="C:cytosol"/>
    <property type="evidence" value="ECO:0007669"/>
    <property type="project" value="TreeGrafter"/>
</dbReference>
<keyword evidence="6 8" id="KW-0460">Magnesium</keyword>
<dbReference type="PROSITE" id="PS50126">
    <property type="entry name" value="S1"/>
    <property type="match status" value="1"/>
</dbReference>
<comment type="caution">
    <text evidence="10">The sequence shown here is derived from an EMBL/GenBank/DDBJ whole genome shotgun (WGS) entry which is preliminary data.</text>
</comment>
<dbReference type="SUPFAM" id="SSF54211">
    <property type="entry name" value="Ribosomal protein S5 domain 2-like"/>
    <property type="match status" value="2"/>
</dbReference>
<keyword evidence="2 8" id="KW-0963">Cytoplasm</keyword>
<dbReference type="Gene3D" id="2.40.50.140">
    <property type="entry name" value="Nucleic acid-binding proteins"/>
    <property type="match status" value="1"/>
</dbReference>
<dbReference type="InterPro" id="IPR020568">
    <property type="entry name" value="Ribosomal_Su5_D2-typ_SF"/>
</dbReference>
<proteinExistence type="inferred from homology"/>
<dbReference type="GO" id="GO:0006402">
    <property type="term" value="P:mRNA catabolic process"/>
    <property type="evidence" value="ECO:0007669"/>
    <property type="project" value="UniProtKB-UniRule"/>
</dbReference>
<evidence type="ECO:0000256" key="4">
    <source>
        <dbReference type="ARBA" id="ARBA00022695"/>
    </source>
</evidence>
<dbReference type="GO" id="GO:0000287">
    <property type="term" value="F:magnesium ion binding"/>
    <property type="evidence" value="ECO:0007669"/>
    <property type="project" value="UniProtKB-UniRule"/>
</dbReference>
<dbReference type="Pfam" id="PF03726">
    <property type="entry name" value="PNPase"/>
    <property type="match status" value="1"/>
</dbReference>
<dbReference type="SMART" id="SM00322">
    <property type="entry name" value="KH"/>
    <property type="match status" value="1"/>
</dbReference>
<evidence type="ECO:0000256" key="6">
    <source>
        <dbReference type="ARBA" id="ARBA00022842"/>
    </source>
</evidence>
<dbReference type="InterPro" id="IPR015847">
    <property type="entry name" value="ExoRNase_PH_dom2"/>
</dbReference>
<dbReference type="OrthoDB" id="9804305at2"/>
<dbReference type="InterPro" id="IPR012162">
    <property type="entry name" value="PNPase"/>
</dbReference>
<dbReference type="EMBL" id="NXIE01000001">
    <property type="protein sequence ID" value="RXK14289.1"/>
    <property type="molecule type" value="Genomic_DNA"/>
</dbReference>